<evidence type="ECO:0000256" key="1">
    <source>
        <dbReference type="ARBA" id="ARBA00008026"/>
    </source>
</evidence>
<evidence type="ECO:0000256" key="7">
    <source>
        <dbReference type="ARBA" id="ARBA00022842"/>
    </source>
</evidence>
<keyword evidence="8 9" id="KW-0711">Selenium</keyword>
<keyword evidence="4 9" id="KW-0547">Nucleotide-binding</keyword>
<feature type="binding site" evidence="9">
    <location>
        <position position="70"/>
    </location>
    <ligand>
        <name>Mg(2+)</name>
        <dbReference type="ChEBI" id="CHEBI:18420"/>
    </ligand>
</feature>
<dbReference type="SUPFAM" id="SSF56042">
    <property type="entry name" value="PurM C-terminal domain-like"/>
    <property type="match status" value="1"/>
</dbReference>
<proteinExistence type="inferred from homology"/>
<evidence type="ECO:0000259" key="10">
    <source>
        <dbReference type="Pfam" id="PF00586"/>
    </source>
</evidence>
<feature type="binding site" description="in other chain" evidence="9">
    <location>
        <begin position="27"/>
        <end position="29"/>
    </location>
    <ligand>
        <name>ATP</name>
        <dbReference type="ChEBI" id="CHEBI:30616"/>
        <note>ligand shared between dimeric partners</note>
    </ligand>
</feature>
<comment type="cofactor">
    <cofactor evidence="9">
        <name>Mg(2+)</name>
        <dbReference type="ChEBI" id="CHEBI:18420"/>
    </cofactor>
    <text evidence="9">Binds 1 Mg(2+) ion per monomer.</text>
</comment>
<evidence type="ECO:0000256" key="4">
    <source>
        <dbReference type="ARBA" id="ARBA00022741"/>
    </source>
</evidence>
<dbReference type="GO" id="GO:0005524">
    <property type="term" value="F:ATP binding"/>
    <property type="evidence" value="ECO:0007669"/>
    <property type="project" value="UniProtKB-UniRule"/>
</dbReference>
<evidence type="ECO:0000256" key="9">
    <source>
        <dbReference type="HAMAP-Rule" id="MF_00625"/>
    </source>
</evidence>
<evidence type="ECO:0000256" key="6">
    <source>
        <dbReference type="ARBA" id="ARBA00022840"/>
    </source>
</evidence>
<evidence type="ECO:0000259" key="11">
    <source>
        <dbReference type="Pfam" id="PF02769"/>
    </source>
</evidence>
<feature type="domain" description="PurM-like C-terminal" evidence="11">
    <location>
        <begin position="147"/>
        <end position="324"/>
    </location>
</feature>
<comment type="caution">
    <text evidence="9">Lacks conserved residue(s) required for the propagation of feature annotation.</text>
</comment>
<gene>
    <name evidence="9 12" type="primary">selD</name>
    <name evidence="12" type="ORF">GNF68_12395</name>
</gene>
<evidence type="ECO:0000313" key="12">
    <source>
        <dbReference type="EMBL" id="MDZ4909851.1"/>
    </source>
</evidence>
<dbReference type="Pfam" id="PF02769">
    <property type="entry name" value="AIRS_C"/>
    <property type="match status" value="1"/>
</dbReference>
<dbReference type="EC" id="2.7.9.3" evidence="9"/>
<evidence type="ECO:0000256" key="3">
    <source>
        <dbReference type="ARBA" id="ARBA00022723"/>
    </source>
</evidence>
<feature type="binding site" evidence="9">
    <location>
        <position position="30"/>
    </location>
    <ligand>
        <name>Mg(2+)</name>
        <dbReference type="ChEBI" id="CHEBI:18420"/>
    </ligand>
</feature>
<sequence>MGPGTLAQVLGNLPKFHDENLLVGVETSDDAAIYKVSDDLALIQTLDFFTPIVDDPYLFGQIAAANSLSDVYAMGGEPKTALNIVGFPNCLDPKILGRILEGGASKVMESGAILAGGHSIQDDEPKYGLSVTGFVNPEKIFKNYGSKPGDVIILTKQIGSGLINTAIKAEMAEQSQIDEVVTVMTSLNKKAKEVIENYNISACTDITGFGLAGHAMEMASSSKVTFEIDVQKVPYIDGAIEFAKMGLVPAGTYNNKDYISNDVNSENIEESFIDVLYDPQTSGGLLITLPESEVENIMKDFENKNMDTKVAIIGRVIEKQEKSINLVKNL</sequence>
<dbReference type="GO" id="GO:0004756">
    <property type="term" value="F:selenide, water dikinase activity"/>
    <property type="evidence" value="ECO:0007669"/>
    <property type="project" value="UniProtKB-UniRule"/>
</dbReference>
<organism evidence="12 13">
    <name type="scientific">Clostridium perfringens</name>
    <dbReference type="NCBI Taxonomy" id="1502"/>
    <lineage>
        <taxon>Bacteria</taxon>
        <taxon>Bacillati</taxon>
        <taxon>Bacillota</taxon>
        <taxon>Clostridia</taxon>
        <taxon>Eubacteriales</taxon>
        <taxon>Clostridiaceae</taxon>
        <taxon>Clostridium</taxon>
    </lineage>
</organism>
<dbReference type="InterPro" id="IPR004536">
    <property type="entry name" value="SPS/SelD"/>
</dbReference>
<comment type="similarity">
    <text evidence="1 9">Belongs to the selenophosphate synthase 1 family. Class I subfamily.</text>
</comment>
<dbReference type="InterPro" id="IPR036676">
    <property type="entry name" value="PurM-like_C_sf"/>
</dbReference>
<keyword evidence="3 9" id="KW-0479">Metal-binding</keyword>
<comment type="subunit">
    <text evidence="9">Homodimer.</text>
</comment>
<dbReference type="AlphaFoldDB" id="A0AAW9I620"/>
<dbReference type="InterPro" id="IPR010918">
    <property type="entry name" value="PurM-like_C_dom"/>
</dbReference>
<accession>A0AAW9I620</accession>
<comment type="caution">
    <text evidence="12">The sequence shown here is derived from an EMBL/GenBank/DDBJ whole genome shotgun (WGS) entry which is preliminary data.</text>
</comment>
<name>A0AAW9I620_CLOPF</name>
<feature type="binding site" description="in other chain" evidence="9">
    <location>
        <position position="70"/>
    </location>
    <ligand>
        <name>ATP</name>
        <dbReference type="ChEBI" id="CHEBI:30616"/>
        <note>ligand shared between dimeric partners</note>
    </ligand>
</feature>
<dbReference type="FunFam" id="3.30.1330.10:FF:000003">
    <property type="entry name" value="Selenide, water dikinase"/>
    <property type="match status" value="1"/>
</dbReference>
<dbReference type="NCBIfam" id="TIGR00476">
    <property type="entry name" value="selD"/>
    <property type="match status" value="1"/>
</dbReference>
<dbReference type="NCBIfam" id="NF002098">
    <property type="entry name" value="PRK00943.1"/>
    <property type="match status" value="1"/>
</dbReference>
<dbReference type="HAMAP" id="MF_00625">
    <property type="entry name" value="SelD"/>
    <property type="match status" value="1"/>
</dbReference>
<dbReference type="InterPro" id="IPR016188">
    <property type="entry name" value="PurM-like_N"/>
</dbReference>
<dbReference type="CDD" id="cd02195">
    <property type="entry name" value="SelD"/>
    <property type="match status" value="1"/>
</dbReference>
<keyword evidence="7 9" id="KW-0460">Magnesium</keyword>
<reference evidence="12" key="1">
    <citation type="submission" date="2019-11" db="EMBL/GenBank/DDBJ databases">
        <title>Characterization of Clostridium perfringens isolates from swine manure treated agricultural soils.</title>
        <authorList>
            <person name="Wushke S.T."/>
        </authorList>
    </citation>
    <scope>NUCLEOTIDE SEQUENCE</scope>
    <source>
        <strain evidence="12">X94</strain>
    </source>
</reference>
<dbReference type="GO" id="GO:0016260">
    <property type="term" value="P:selenocysteine biosynthetic process"/>
    <property type="evidence" value="ECO:0007669"/>
    <property type="project" value="InterPro"/>
</dbReference>
<dbReference type="InterPro" id="IPR036921">
    <property type="entry name" value="PurM-like_N_sf"/>
</dbReference>
<evidence type="ECO:0000256" key="2">
    <source>
        <dbReference type="ARBA" id="ARBA00022679"/>
    </source>
</evidence>
<dbReference type="Pfam" id="PF00586">
    <property type="entry name" value="AIRS"/>
    <property type="match status" value="1"/>
</dbReference>
<evidence type="ECO:0000313" key="13">
    <source>
        <dbReference type="Proteomes" id="UP001288778"/>
    </source>
</evidence>
<feature type="domain" description="PurM-like N-terminal" evidence="10">
    <location>
        <begin position="29"/>
        <end position="135"/>
    </location>
</feature>
<evidence type="ECO:0000256" key="5">
    <source>
        <dbReference type="ARBA" id="ARBA00022777"/>
    </source>
</evidence>
<feature type="binding site" evidence="9">
    <location>
        <begin position="117"/>
        <end position="119"/>
    </location>
    <ligand>
        <name>ATP</name>
        <dbReference type="ChEBI" id="CHEBI:30616"/>
        <note>ligand shared between dimeric partners</note>
    </ligand>
</feature>
<dbReference type="PANTHER" id="PTHR10256">
    <property type="entry name" value="SELENIDE, WATER DIKINASE"/>
    <property type="match status" value="1"/>
</dbReference>
<dbReference type="GO" id="GO:0000287">
    <property type="term" value="F:magnesium ion binding"/>
    <property type="evidence" value="ECO:0007669"/>
    <property type="project" value="UniProtKB-UniRule"/>
</dbReference>
<dbReference type="InterPro" id="IPR023061">
    <property type="entry name" value="SelD_I"/>
</dbReference>
<dbReference type="Proteomes" id="UP001288778">
    <property type="component" value="Unassembled WGS sequence"/>
</dbReference>
<dbReference type="PANTHER" id="PTHR10256:SF0">
    <property type="entry name" value="INACTIVE SELENIDE, WATER DIKINASE-LIKE PROTEIN-RELATED"/>
    <property type="match status" value="1"/>
</dbReference>
<keyword evidence="6 9" id="KW-0067">ATP-binding</keyword>
<comment type="catalytic activity">
    <reaction evidence="9">
        <text>hydrogenselenide + ATP + H2O = selenophosphate + AMP + phosphate + 2 H(+)</text>
        <dbReference type="Rhea" id="RHEA:18737"/>
        <dbReference type="ChEBI" id="CHEBI:15377"/>
        <dbReference type="ChEBI" id="CHEBI:15378"/>
        <dbReference type="ChEBI" id="CHEBI:16144"/>
        <dbReference type="ChEBI" id="CHEBI:29317"/>
        <dbReference type="ChEBI" id="CHEBI:30616"/>
        <dbReference type="ChEBI" id="CHEBI:43474"/>
        <dbReference type="ChEBI" id="CHEBI:456215"/>
        <dbReference type="EC" id="2.7.9.3"/>
    </reaction>
</comment>
<dbReference type="SUPFAM" id="SSF55326">
    <property type="entry name" value="PurM N-terminal domain-like"/>
    <property type="match status" value="1"/>
</dbReference>
<protein>
    <recommendedName>
        <fullName evidence="9">Selenide, water dikinase</fullName>
        <ecNumber evidence="9">2.7.9.3</ecNumber>
    </recommendedName>
    <alternativeName>
        <fullName evidence="9">Selenium donor protein</fullName>
    </alternativeName>
    <alternativeName>
        <fullName evidence="9">Selenophosphate synthase</fullName>
    </alternativeName>
</protein>
<keyword evidence="2 9" id="KW-0808">Transferase</keyword>
<evidence type="ECO:0000256" key="8">
    <source>
        <dbReference type="ARBA" id="ARBA00023266"/>
    </source>
</evidence>
<dbReference type="Gene3D" id="3.90.650.10">
    <property type="entry name" value="PurM-like C-terminal domain"/>
    <property type="match status" value="1"/>
</dbReference>
<dbReference type="PIRSF" id="PIRSF036407">
    <property type="entry name" value="Selenphspht_syn"/>
    <property type="match status" value="1"/>
</dbReference>
<comment type="function">
    <text evidence="9">Synthesizes selenophosphate from selenide and ATP.</text>
</comment>
<dbReference type="GO" id="GO:0005737">
    <property type="term" value="C:cytoplasm"/>
    <property type="evidence" value="ECO:0007669"/>
    <property type="project" value="TreeGrafter"/>
</dbReference>
<feature type="binding site" description="in other chain" evidence="9">
    <location>
        <position position="47"/>
    </location>
    <ligand>
        <name>ATP</name>
        <dbReference type="ChEBI" id="CHEBI:30616"/>
        <note>ligand shared between dimeric partners</note>
    </ligand>
</feature>
<dbReference type="Gene3D" id="3.30.1330.10">
    <property type="entry name" value="PurM-like, N-terminal domain"/>
    <property type="match status" value="1"/>
</dbReference>
<feature type="binding site" evidence="9">
    <location>
        <position position="205"/>
    </location>
    <ligand>
        <name>Mg(2+)</name>
        <dbReference type="ChEBI" id="CHEBI:18420"/>
    </ligand>
</feature>
<dbReference type="EMBL" id="WNUI01000041">
    <property type="protein sequence ID" value="MDZ4909851.1"/>
    <property type="molecule type" value="Genomic_DNA"/>
</dbReference>
<keyword evidence="5 9" id="KW-0418">Kinase</keyword>